<evidence type="ECO:0000256" key="7">
    <source>
        <dbReference type="ARBA" id="ARBA00023014"/>
    </source>
</evidence>
<keyword evidence="5" id="KW-0560">Oxidoreductase</keyword>
<keyword evidence="7" id="KW-0411">Iron-sulfur</keyword>
<dbReference type="InterPro" id="IPR036073">
    <property type="entry name" value="Desulfoferrodoxin_Fe-bd_dom_sf"/>
</dbReference>
<dbReference type="RefSeq" id="WP_006002069.1">
    <property type="nucleotide sequence ID" value="NZ_AAEW02000017.1"/>
</dbReference>
<dbReference type="EMBL" id="AAEW02000017">
    <property type="protein sequence ID" value="EAT14828.1"/>
    <property type="molecule type" value="Genomic_DNA"/>
</dbReference>
<evidence type="ECO:0000313" key="9">
    <source>
        <dbReference type="EMBL" id="EAT14828.1"/>
    </source>
</evidence>
<evidence type="ECO:0000256" key="4">
    <source>
        <dbReference type="ARBA" id="ARBA00022982"/>
    </source>
</evidence>
<dbReference type="NCBIfam" id="TIGR00332">
    <property type="entry name" value="neela_ferrous"/>
    <property type="match status" value="1"/>
</dbReference>
<dbReference type="Gene3D" id="2.60.40.730">
    <property type="entry name" value="SOR catalytic domain"/>
    <property type="match status" value="1"/>
</dbReference>
<proteinExistence type="inferred from homology"/>
<dbReference type="PANTHER" id="PTHR36541">
    <property type="entry name" value="SUPEROXIDE REDUCTASE-RELATED"/>
    <property type="match status" value="1"/>
</dbReference>
<gene>
    <name evidence="9" type="ORF">Dace_0967</name>
</gene>
<protein>
    <submittedName>
        <fullName evidence="9">Desulfoferrodoxin ferrous iron-binding domain</fullName>
    </submittedName>
</protein>
<feature type="domain" description="Desulfoferrodoxin ferrous iron-binding" evidence="8">
    <location>
        <begin position="49"/>
        <end position="162"/>
    </location>
</feature>
<dbReference type="GO" id="GO:0016491">
    <property type="term" value="F:oxidoreductase activity"/>
    <property type="evidence" value="ECO:0007669"/>
    <property type="project" value="UniProtKB-KW"/>
</dbReference>
<sequence length="169" mass="18172">MDSKISRRELLTKTSVVGAGLALGSLSTASAIASDSEGRNTIGASIRRADFKKEKHVPVIELPSRIVAGQPFDLTVSVGKDIPHPNTTEHFINWICVYFKAAGESRVTELAKFEFTAHGESPMGTNKGPAHSDPHVSARMRLKKSGTLIAVSYCNIHGLWESAVTVTTV</sequence>
<keyword evidence="3" id="KW-0479">Metal-binding</keyword>
<dbReference type="PROSITE" id="PS51318">
    <property type="entry name" value="TAT"/>
    <property type="match status" value="1"/>
</dbReference>
<evidence type="ECO:0000256" key="1">
    <source>
        <dbReference type="ARBA" id="ARBA00005941"/>
    </source>
</evidence>
<evidence type="ECO:0000259" key="8">
    <source>
        <dbReference type="Pfam" id="PF01880"/>
    </source>
</evidence>
<name>Q1JX34_DESA6</name>
<dbReference type="InterPro" id="IPR002742">
    <property type="entry name" value="Desulfoferrodoxin_Fe-bd_dom"/>
</dbReference>
<dbReference type="PANTHER" id="PTHR36541:SF1">
    <property type="entry name" value="SUPEROXIDE REDUCTASE-RELATED"/>
    <property type="match status" value="1"/>
</dbReference>
<dbReference type="CDD" id="cd03172">
    <property type="entry name" value="SORL_classII"/>
    <property type="match status" value="1"/>
</dbReference>
<evidence type="ECO:0000256" key="6">
    <source>
        <dbReference type="ARBA" id="ARBA00023004"/>
    </source>
</evidence>
<dbReference type="OrthoDB" id="9814936at2"/>
<dbReference type="SUPFAM" id="SSF49367">
    <property type="entry name" value="Superoxide reductase-like"/>
    <property type="match status" value="1"/>
</dbReference>
<organism evidence="9 10">
    <name type="scientific">Desulfuromonas acetoxidans (strain DSM 684 / 11070)</name>
    <dbReference type="NCBI Taxonomy" id="281689"/>
    <lineage>
        <taxon>Bacteria</taxon>
        <taxon>Pseudomonadati</taxon>
        <taxon>Thermodesulfobacteriota</taxon>
        <taxon>Desulfuromonadia</taxon>
        <taxon>Desulfuromonadales</taxon>
        <taxon>Desulfuromonadaceae</taxon>
        <taxon>Desulfuromonas</taxon>
    </lineage>
</organism>
<dbReference type="GO" id="GO:0051536">
    <property type="term" value="F:iron-sulfur cluster binding"/>
    <property type="evidence" value="ECO:0007669"/>
    <property type="project" value="UniProtKB-KW"/>
</dbReference>
<dbReference type="GO" id="GO:0005506">
    <property type="term" value="F:iron ion binding"/>
    <property type="evidence" value="ECO:0007669"/>
    <property type="project" value="InterPro"/>
</dbReference>
<dbReference type="AlphaFoldDB" id="Q1JX34"/>
<evidence type="ECO:0000256" key="5">
    <source>
        <dbReference type="ARBA" id="ARBA00023002"/>
    </source>
</evidence>
<comment type="caution">
    <text evidence="9">The sequence shown here is derived from an EMBL/GenBank/DDBJ whole genome shotgun (WGS) entry which is preliminary data.</text>
</comment>
<keyword evidence="2" id="KW-0813">Transport</keyword>
<keyword evidence="10" id="KW-1185">Reference proteome</keyword>
<dbReference type="Proteomes" id="UP000005695">
    <property type="component" value="Unassembled WGS sequence"/>
</dbReference>
<evidence type="ECO:0000313" key="10">
    <source>
        <dbReference type="Proteomes" id="UP000005695"/>
    </source>
</evidence>
<reference evidence="9" key="1">
    <citation type="submission" date="2006-05" db="EMBL/GenBank/DDBJ databases">
        <title>Annotation of the draft genome assembly of Desulfuromonas acetoxidans DSM 684.</title>
        <authorList>
            <consortium name="US DOE Joint Genome Institute (JGI-ORNL)"/>
            <person name="Larimer F."/>
            <person name="Land M."/>
            <person name="Hauser L."/>
        </authorList>
    </citation>
    <scope>NUCLEOTIDE SEQUENCE [LARGE SCALE GENOMIC DNA]</scope>
    <source>
        <strain evidence="9">DSM 684</strain>
    </source>
</reference>
<dbReference type="Pfam" id="PF01880">
    <property type="entry name" value="Desulfoferrodox"/>
    <property type="match status" value="1"/>
</dbReference>
<comment type="similarity">
    <text evidence="1">Belongs to the desulfoferrodoxin family.</text>
</comment>
<dbReference type="InterPro" id="IPR051233">
    <property type="entry name" value="Desulfoferrodoxin_SOR"/>
</dbReference>
<keyword evidence="6" id="KW-0408">Iron</keyword>
<evidence type="ECO:0000256" key="3">
    <source>
        <dbReference type="ARBA" id="ARBA00022723"/>
    </source>
</evidence>
<dbReference type="InterPro" id="IPR006311">
    <property type="entry name" value="TAT_signal"/>
</dbReference>
<keyword evidence="4" id="KW-0249">Electron transport</keyword>
<accession>Q1JX34</accession>
<reference evidence="9" key="2">
    <citation type="submission" date="2006-05" db="EMBL/GenBank/DDBJ databases">
        <title>Sequencing of the draft genome and assembly of Desulfuromonas acetoxidans DSM 684.</title>
        <authorList>
            <consortium name="US DOE Joint Genome Institute (JGI-PGF)"/>
            <person name="Copeland A."/>
            <person name="Lucas S."/>
            <person name="Lapidus A."/>
            <person name="Barry K."/>
            <person name="Detter J.C."/>
            <person name="Glavina del Rio T."/>
            <person name="Hammon N."/>
            <person name="Israni S."/>
            <person name="Dalin E."/>
            <person name="Tice H."/>
            <person name="Bruce D."/>
            <person name="Pitluck S."/>
            <person name="Richardson P."/>
        </authorList>
    </citation>
    <scope>NUCLEOTIDE SEQUENCE [LARGE SCALE GENOMIC DNA]</scope>
    <source>
        <strain evidence="9">DSM 684</strain>
    </source>
</reference>
<evidence type="ECO:0000256" key="2">
    <source>
        <dbReference type="ARBA" id="ARBA00022448"/>
    </source>
</evidence>